<evidence type="ECO:0000313" key="1">
    <source>
        <dbReference type="EMBL" id="HIZ23054.1"/>
    </source>
</evidence>
<name>A0A9D2ITZ7_9FIRM</name>
<dbReference type="SUPFAM" id="SSF102198">
    <property type="entry name" value="Putative cyclase"/>
    <property type="match status" value="1"/>
</dbReference>
<comment type="caution">
    <text evidence="1">The sequence shown here is derived from an EMBL/GenBank/DDBJ whole genome shotgun (WGS) entry which is preliminary data.</text>
</comment>
<reference evidence="1" key="2">
    <citation type="submission" date="2021-04" db="EMBL/GenBank/DDBJ databases">
        <authorList>
            <person name="Gilroy R."/>
        </authorList>
    </citation>
    <scope>NUCLEOTIDE SEQUENCE</scope>
    <source>
        <strain evidence="1">14324</strain>
    </source>
</reference>
<dbReference type="GO" id="GO:0004061">
    <property type="term" value="F:arylformamidase activity"/>
    <property type="evidence" value="ECO:0007669"/>
    <property type="project" value="InterPro"/>
</dbReference>
<proteinExistence type="predicted"/>
<dbReference type="InterPro" id="IPR037175">
    <property type="entry name" value="KFase_sf"/>
</dbReference>
<sequence length="197" mass="21031">MKFQFYDITRELFSTAVYPGDPVPQKEPFYSMEKGDPCNLTVLSMGSHTGTHMDAPRHFVRDGKDIAALSLSQVMGDCKVVEAGGALTGQQAGEWLSDGTEKLLIKGEILVTPGFAQATAEHHLALLGVEGQTVGKDGTQQEIHQILLGAETVILEGLTLAQVPPGKYFLAAQPLKMAGLDGSPVRAVLVCPQDTGR</sequence>
<protein>
    <submittedName>
        <fullName evidence="1">Cyclase family protein</fullName>
    </submittedName>
</protein>
<gene>
    <name evidence="1" type="ORF">IAA21_09705</name>
</gene>
<dbReference type="Proteomes" id="UP000824041">
    <property type="component" value="Unassembled WGS sequence"/>
</dbReference>
<dbReference type="Pfam" id="PF04199">
    <property type="entry name" value="Cyclase"/>
    <property type="match status" value="1"/>
</dbReference>
<dbReference type="AlphaFoldDB" id="A0A9D2ITZ7"/>
<evidence type="ECO:0000313" key="2">
    <source>
        <dbReference type="Proteomes" id="UP000824041"/>
    </source>
</evidence>
<dbReference type="EMBL" id="DXBU01000131">
    <property type="protein sequence ID" value="HIZ23054.1"/>
    <property type="molecule type" value="Genomic_DNA"/>
</dbReference>
<accession>A0A9D2ITZ7</accession>
<dbReference type="PANTHER" id="PTHR31118:SF12">
    <property type="entry name" value="CYCLASE-LIKE PROTEIN 2"/>
    <property type="match status" value="1"/>
</dbReference>
<organism evidence="1 2">
    <name type="scientific">Candidatus Blautia faecigallinarum</name>
    <dbReference type="NCBI Taxonomy" id="2838488"/>
    <lineage>
        <taxon>Bacteria</taxon>
        <taxon>Bacillati</taxon>
        <taxon>Bacillota</taxon>
        <taxon>Clostridia</taxon>
        <taxon>Lachnospirales</taxon>
        <taxon>Lachnospiraceae</taxon>
        <taxon>Blautia</taxon>
    </lineage>
</organism>
<reference evidence="1" key="1">
    <citation type="journal article" date="2021" name="PeerJ">
        <title>Extensive microbial diversity within the chicken gut microbiome revealed by metagenomics and culture.</title>
        <authorList>
            <person name="Gilroy R."/>
            <person name="Ravi A."/>
            <person name="Getino M."/>
            <person name="Pursley I."/>
            <person name="Horton D.L."/>
            <person name="Alikhan N.F."/>
            <person name="Baker D."/>
            <person name="Gharbi K."/>
            <person name="Hall N."/>
            <person name="Watson M."/>
            <person name="Adriaenssens E.M."/>
            <person name="Foster-Nyarko E."/>
            <person name="Jarju S."/>
            <person name="Secka A."/>
            <person name="Antonio M."/>
            <person name="Oren A."/>
            <person name="Chaudhuri R.R."/>
            <person name="La Ragione R."/>
            <person name="Hildebrand F."/>
            <person name="Pallen M.J."/>
        </authorList>
    </citation>
    <scope>NUCLEOTIDE SEQUENCE</scope>
    <source>
        <strain evidence="1">14324</strain>
    </source>
</reference>
<dbReference type="GO" id="GO:0019441">
    <property type="term" value="P:L-tryptophan catabolic process to kynurenine"/>
    <property type="evidence" value="ECO:0007669"/>
    <property type="project" value="InterPro"/>
</dbReference>
<dbReference type="InterPro" id="IPR007325">
    <property type="entry name" value="KFase/CYL"/>
</dbReference>
<dbReference type="Gene3D" id="3.50.30.50">
    <property type="entry name" value="Putative cyclase"/>
    <property type="match status" value="1"/>
</dbReference>
<dbReference type="PANTHER" id="PTHR31118">
    <property type="entry name" value="CYCLASE-LIKE PROTEIN 2"/>
    <property type="match status" value="1"/>
</dbReference>